<dbReference type="RefSeq" id="WP_091639538.1">
    <property type="nucleotide sequence ID" value="NZ_FOEG01000001.1"/>
</dbReference>
<organism evidence="2 3">
    <name type="scientific">Aquisalimonas asiatica</name>
    <dbReference type="NCBI Taxonomy" id="406100"/>
    <lineage>
        <taxon>Bacteria</taxon>
        <taxon>Pseudomonadati</taxon>
        <taxon>Pseudomonadota</taxon>
        <taxon>Gammaproteobacteria</taxon>
        <taxon>Chromatiales</taxon>
        <taxon>Ectothiorhodospiraceae</taxon>
        <taxon>Aquisalimonas</taxon>
    </lineage>
</organism>
<protein>
    <recommendedName>
        <fullName evidence="1">YgjP-like metallopeptidase domain-containing protein</fullName>
    </recommendedName>
</protein>
<dbReference type="PANTHER" id="PTHR30399">
    <property type="entry name" value="UNCHARACTERIZED PROTEIN YGJP"/>
    <property type="match status" value="1"/>
</dbReference>
<feature type="domain" description="YgjP-like metallopeptidase" evidence="1">
    <location>
        <begin position="25"/>
        <end position="232"/>
    </location>
</feature>
<proteinExistence type="predicted"/>
<gene>
    <name evidence="2" type="ORF">SAMN04488052_101442</name>
</gene>
<dbReference type="EMBL" id="FOEG01000001">
    <property type="protein sequence ID" value="SEO50909.1"/>
    <property type="molecule type" value="Genomic_DNA"/>
</dbReference>
<evidence type="ECO:0000313" key="3">
    <source>
        <dbReference type="Proteomes" id="UP000199657"/>
    </source>
</evidence>
<accession>A0A1H8Q9L3</accession>
<dbReference type="STRING" id="406100.SAMN04488052_101442"/>
<keyword evidence="3" id="KW-1185">Reference proteome</keyword>
<reference evidence="2 3" key="1">
    <citation type="submission" date="2016-10" db="EMBL/GenBank/DDBJ databases">
        <authorList>
            <person name="de Groot N.N."/>
        </authorList>
    </citation>
    <scope>NUCLEOTIDE SEQUENCE [LARGE SCALE GENOMIC DNA]</scope>
    <source>
        <strain evidence="2 3">CGMCC 1.6291</strain>
    </source>
</reference>
<dbReference type="Pfam" id="PF01863">
    <property type="entry name" value="YgjP-like"/>
    <property type="match status" value="1"/>
</dbReference>
<dbReference type="InterPro" id="IPR002725">
    <property type="entry name" value="YgjP-like_metallopeptidase"/>
</dbReference>
<dbReference type="AlphaFoldDB" id="A0A1H8Q9L3"/>
<evidence type="ECO:0000313" key="2">
    <source>
        <dbReference type="EMBL" id="SEO50909.1"/>
    </source>
</evidence>
<sequence length="237" mass="27682">MTNDTEHLLLDGRKHAVQVRETRRRTLGLYVFPDGRVEIRVPKGTPRRQALDFARGREAWLRDTLNGLPEAPPTPRYTDGARHPYLGDGLTLRVRAGKSRRAVRQGDLLWLRVGDPDDPVRVEHALREWYRARARTVFAERLAHWYPAVGLPPSRMPGLRIRAMRSRWGSCSSRGSINLNLWLIRAPLVCIDYVVVHELAHLLEFNHGPRFYAQMDRMMPDWRIHRRSLRAHQREWG</sequence>
<name>A0A1H8Q9L3_9GAMM</name>
<dbReference type="InterPro" id="IPR053136">
    <property type="entry name" value="UTP_pyrophosphatase-like"/>
</dbReference>
<dbReference type="PANTHER" id="PTHR30399:SF1">
    <property type="entry name" value="UTP PYROPHOSPHATASE"/>
    <property type="match status" value="1"/>
</dbReference>
<evidence type="ECO:0000259" key="1">
    <source>
        <dbReference type="Pfam" id="PF01863"/>
    </source>
</evidence>
<dbReference type="Gene3D" id="3.30.2010.10">
    <property type="entry name" value="Metalloproteases ('zincins'), catalytic domain"/>
    <property type="match status" value="1"/>
</dbReference>
<dbReference type="OrthoDB" id="9811177at2"/>
<dbReference type="Proteomes" id="UP000199657">
    <property type="component" value="Unassembled WGS sequence"/>
</dbReference>
<dbReference type="CDD" id="cd07344">
    <property type="entry name" value="M48_yhfN_like"/>
    <property type="match status" value="1"/>
</dbReference>